<sequence>MEGLMGSQYTYDLGEVFGPSKKATNVGSGRTAKVMSRSIEVSLDAEKLDSLDQQKLRAKYEAASSGGTGGSTRVRHEDLSDMVADHAKSQARKLKAAVDDGISLKHHSKVFKI</sequence>
<name>A0ACC1JG80_9FUNG</name>
<comment type="caution">
    <text evidence="1">The sequence shown here is derived from an EMBL/GenBank/DDBJ whole genome shotgun (WGS) entry which is preliminary data.</text>
</comment>
<proteinExistence type="predicted"/>
<evidence type="ECO:0000313" key="1">
    <source>
        <dbReference type="EMBL" id="KAJ1950312.1"/>
    </source>
</evidence>
<evidence type="ECO:0000313" key="2">
    <source>
        <dbReference type="Proteomes" id="UP001150603"/>
    </source>
</evidence>
<reference evidence="1" key="1">
    <citation type="submission" date="2022-07" db="EMBL/GenBank/DDBJ databases">
        <title>Phylogenomic reconstructions and comparative analyses of Kickxellomycotina fungi.</title>
        <authorList>
            <person name="Reynolds N.K."/>
            <person name="Stajich J.E."/>
            <person name="Barry K."/>
            <person name="Grigoriev I.V."/>
            <person name="Crous P."/>
            <person name="Smith M.E."/>
        </authorList>
    </citation>
    <scope>NUCLEOTIDE SEQUENCE</scope>
    <source>
        <strain evidence="1">NRRL 5244</strain>
    </source>
</reference>
<keyword evidence="2" id="KW-1185">Reference proteome</keyword>
<gene>
    <name evidence="1" type="ORF">FBU59_000740</name>
</gene>
<accession>A0ACC1JG80</accession>
<organism evidence="1 2">
    <name type="scientific">Linderina macrospora</name>
    <dbReference type="NCBI Taxonomy" id="4868"/>
    <lineage>
        <taxon>Eukaryota</taxon>
        <taxon>Fungi</taxon>
        <taxon>Fungi incertae sedis</taxon>
        <taxon>Zoopagomycota</taxon>
        <taxon>Kickxellomycotina</taxon>
        <taxon>Kickxellomycetes</taxon>
        <taxon>Kickxellales</taxon>
        <taxon>Kickxellaceae</taxon>
        <taxon>Linderina</taxon>
    </lineage>
</organism>
<dbReference type="EMBL" id="JANBPW010000233">
    <property type="protein sequence ID" value="KAJ1950312.1"/>
    <property type="molecule type" value="Genomic_DNA"/>
</dbReference>
<dbReference type="Proteomes" id="UP001150603">
    <property type="component" value="Unassembled WGS sequence"/>
</dbReference>
<protein>
    <submittedName>
        <fullName evidence="1">Uncharacterized protein</fullName>
    </submittedName>
</protein>